<feature type="domain" description="SsuA/THI5-like" evidence="2">
    <location>
        <begin position="85"/>
        <end position="250"/>
    </location>
</feature>
<dbReference type="RefSeq" id="WP_400879388.1">
    <property type="nucleotide sequence ID" value="NZ_JBIWXY010000001.1"/>
</dbReference>
<feature type="chain" id="PRO_5047110334" evidence="1">
    <location>
        <begin position="25"/>
        <end position="364"/>
    </location>
</feature>
<dbReference type="Proteomes" id="UP001617669">
    <property type="component" value="Unassembled WGS sequence"/>
</dbReference>
<evidence type="ECO:0000256" key="1">
    <source>
        <dbReference type="SAM" id="SignalP"/>
    </source>
</evidence>
<keyword evidence="4" id="KW-1185">Reference proteome</keyword>
<evidence type="ECO:0000259" key="2">
    <source>
        <dbReference type="Pfam" id="PF09084"/>
    </source>
</evidence>
<dbReference type="InterPro" id="IPR015168">
    <property type="entry name" value="SsuA/THI5"/>
</dbReference>
<dbReference type="Gene3D" id="3.40.190.10">
    <property type="entry name" value="Periplasmic binding protein-like II"/>
    <property type="match status" value="2"/>
</dbReference>
<sequence length="364" mass="40256">MLHRKIYHLALAAMMALPASVGFAEETPKVVRIAAVVYNIAGKTTYLNGAAVLTEGGLEETLAKKGVKIEWVPASHSAVGPIINEGFASGKIDFASYGDLPPVILNASRPTVQLVAPWGRSGNSYLVVPAKSKASTIDDLKGKKIALHRGRPWEIAFANLIESKGLSFKDFKIVNVNPQVGAAALASGTVDGFFGLNDAHILEQRKVGRIIWSTKNAPPDWKLMGGLWASNDFVKKYPELTQTIVTAYVKTNYWTSQDANKDKYIKEYATNALPEEVVRKDYDNDIVAWKDRWSPLYDDALKTHYHRVASYAKQSGLVRNEVKLDQLLNPQFVEHALKELNLEHYWQSQQIKQAQLSPAAGKGK</sequence>
<dbReference type="CDD" id="cd13555">
    <property type="entry name" value="PBP2_sulfate_ester_like"/>
    <property type="match status" value="1"/>
</dbReference>
<dbReference type="PANTHER" id="PTHR30024">
    <property type="entry name" value="ALIPHATIC SULFONATES-BINDING PROTEIN-RELATED"/>
    <property type="match status" value="1"/>
</dbReference>
<organism evidence="3 4">
    <name type="scientific">Methylobacillus methanolivorans</name>
    <dbReference type="NCBI Taxonomy" id="1848927"/>
    <lineage>
        <taxon>Bacteria</taxon>
        <taxon>Pseudomonadati</taxon>
        <taxon>Pseudomonadota</taxon>
        <taxon>Betaproteobacteria</taxon>
        <taxon>Nitrosomonadales</taxon>
        <taxon>Methylophilaceae</taxon>
        <taxon>Methylobacillus</taxon>
    </lineage>
</organism>
<evidence type="ECO:0000313" key="4">
    <source>
        <dbReference type="Proteomes" id="UP001617669"/>
    </source>
</evidence>
<comment type="caution">
    <text evidence="3">The sequence shown here is derived from an EMBL/GenBank/DDBJ whole genome shotgun (WGS) entry which is preliminary data.</text>
</comment>
<proteinExistence type="predicted"/>
<dbReference type="SUPFAM" id="SSF53850">
    <property type="entry name" value="Periplasmic binding protein-like II"/>
    <property type="match status" value="1"/>
</dbReference>
<accession>A0ABW8GIU7</accession>
<keyword evidence="1" id="KW-0732">Signal</keyword>
<name>A0ABW8GIU7_9PROT</name>
<dbReference type="EMBL" id="JBIWXY010000001">
    <property type="protein sequence ID" value="MFJ5445304.1"/>
    <property type="molecule type" value="Genomic_DNA"/>
</dbReference>
<feature type="signal peptide" evidence="1">
    <location>
        <begin position="1"/>
        <end position="24"/>
    </location>
</feature>
<dbReference type="PANTHER" id="PTHR30024:SF21">
    <property type="entry name" value="ABC TRANSPORTER SUBSTRATE-BINDING PROTEIN"/>
    <property type="match status" value="1"/>
</dbReference>
<gene>
    <name evidence="3" type="ORF">ACIKP9_03600</name>
</gene>
<dbReference type="Pfam" id="PF09084">
    <property type="entry name" value="NMT1"/>
    <property type="match status" value="1"/>
</dbReference>
<protein>
    <submittedName>
        <fullName evidence="3">ABC transporter substrate-binding protein</fullName>
    </submittedName>
</protein>
<evidence type="ECO:0000313" key="3">
    <source>
        <dbReference type="EMBL" id="MFJ5445304.1"/>
    </source>
</evidence>
<reference evidence="3 4" key="1">
    <citation type="submission" date="2024-11" db="EMBL/GenBank/DDBJ databases">
        <authorList>
            <person name="Kaparullina E.N."/>
            <person name="Delegan Y.A."/>
            <person name="Doronina N.V."/>
        </authorList>
    </citation>
    <scope>NUCLEOTIDE SEQUENCE [LARGE SCALE GENOMIC DNA]</scope>
    <source>
        <strain evidence="3 4">7sh_L</strain>
    </source>
</reference>